<evidence type="ECO:0000313" key="4">
    <source>
        <dbReference type="Proteomes" id="UP000215126"/>
    </source>
</evidence>
<evidence type="ECO:0000256" key="2">
    <source>
        <dbReference type="SAM" id="Phobius"/>
    </source>
</evidence>
<dbReference type="InterPro" id="IPR020017">
    <property type="entry name" value="XapX_domain"/>
</dbReference>
<dbReference type="NCBIfam" id="TIGR03510">
    <property type="entry name" value="XapX"/>
    <property type="match status" value="1"/>
</dbReference>
<gene>
    <name evidence="3" type="ORF">SAMEA4530655_01659</name>
</gene>
<dbReference type="KEGG" id="pspu:NA29_12565"/>
<organism evidence="3 4">
    <name type="scientific">Pandoraea sputorum</name>
    <dbReference type="NCBI Taxonomy" id="93222"/>
    <lineage>
        <taxon>Bacteria</taxon>
        <taxon>Pseudomonadati</taxon>
        <taxon>Pseudomonadota</taxon>
        <taxon>Betaproteobacteria</taxon>
        <taxon>Burkholderiales</taxon>
        <taxon>Burkholderiaceae</taxon>
        <taxon>Pandoraea</taxon>
    </lineage>
</organism>
<sequence>MQYVYVGRNELVALIVGLVTGTLYSWLNLPIPAPNVLGGIFAIIFTYLGYLIVNVWRRSVTFGRPPAEGLDTSHNARPANSSGRS</sequence>
<feature type="compositionally biased region" description="Polar residues" evidence="1">
    <location>
        <begin position="72"/>
        <end position="85"/>
    </location>
</feature>
<evidence type="ECO:0000256" key="1">
    <source>
        <dbReference type="SAM" id="MobiDB-lite"/>
    </source>
</evidence>
<feature type="region of interest" description="Disordered" evidence="1">
    <location>
        <begin position="63"/>
        <end position="85"/>
    </location>
</feature>
<evidence type="ECO:0000313" key="3">
    <source>
        <dbReference type="EMBL" id="SNU83793.1"/>
    </source>
</evidence>
<feature type="transmembrane region" description="Helical" evidence="2">
    <location>
        <begin position="12"/>
        <end position="31"/>
    </location>
</feature>
<name>A0A239SGI8_9BURK</name>
<keyword evidence="4" id="KW-1185">Reference proteome</keyword>
<dbReference type="Proteomes" id="UP000215126">
    <property type="component" value="Chromosome 1"/>
</dbReference>
<dbReference type="EMBL" id="LT906435">
    <property type="protein sequence ID" value="SNU83793.1"/>
    <property type="molecule type" value="Genomic_DNA"/>
</dbReference>
<keyword evidence="2" id="KW-1133">Transmembrane helix</keyword>
<proteinExistence type="predicted"/>
<dbReference type="STRING" id="93222.NA29_12565"/>
<dbReference type="AlphaFoldDB" id="A0A239SGI8"/>
<protein>
    <submittedName>
        <fullName evidence="3">Uncharacterized protein conserved in bacteria</fullName>
    </submittedName>
</protein>
<feature type="transmembrane region" description="Helical" evidence="2">
    <location>
        <begin position="37"/>
        <end position="56"/>
    </location>
</feature>
<keyword evidence="2" id="KW-0472">Membrane</keyword>
<dbReference type="GeneID" id="88094327"/>
<keyword evidence="2" id="KW-0812">Transmembrane</keyword>
<accession>A0A239SGI8</accession>
<reference evidence="3 4" key="1">
    <citation type="submission" date="2017-06" db="EMBL/GenBank/DDBJ databases">
        <authorList>
            <consortium name="Pathogen Informatics"/>
        </authorList>
    </citation>
    <scope>NUCLEOTIDE SEQUENCE [LARGE SCALE GENOMIC DNA]</scope>
    <source>
        <strain evidence="3 4">NCTC13161</strain>
    </source>
</reference>
<dbReference type="OrthoDB" id="8778565at2"/>
<dbReference type="RefSeq" id="WP_052252636.1">
    <property type="nucleotide sequence ID" value="NZ_CABPRX010000003.1"/>
</dbReference>